<dbReference type="AlphaFoldDB" id="A0A0R0H3G1"/>
<dbReference type="SMR" id="A0A0R0H3G1"/>
<protein>
    <submittedName>
        <fullName evidence="1 2">Uncharacterized protein</fullName>
    </submittedName>
</protein>
<dbReference type="InParanoid" id="A0A0R0H3G1"/>
<name>A0A0R0H3G1_SOYBN</name>
<dbReference type="Proteomes" id="UP000008827">
    <property type="component" value="Chromosome 12"/>
</dbReference>
<evidence type="ECO:0000313" key="2">
    <source>
        <dbReference type="EnsemblPlants" id="KRH25165"/>
    </source>
</evidence>
<proteinExistence type="predicted"/>
<organism evidence="1">
    <name type="scientific">Glycine max</name>
    <name type="common">Soybean</name>
    <name type="synonym">Glycine hispida</name>
    <dbReference type="NCBI Taxonomy" id="3847"/>
    <lineage>
        <taxon>Eukaryota</taxon>
        <taxon>Viridiplantae</taxon>
        <taxon>Streptophyta</taxon>
        <taxon>Embryophyta</taxon>
        <taxon>Tracheophyta</taxon>
        <taxon>Spermatophyta</taxon>
        <taxon>Magnoliopsida</taxon>
        <taxon>eudicotyledons</taxon>
        <taxon>Gunneridae</taxon>
        <taxon>Pentapetalae</taxon>
        <taxon>rosids</taxon>
        <taxon>fabids</taxon>
        <taxon>Fabales</taxon>
        <taxon>Fabaceae</taxon>
        <taxon>Papilionoideae</taxon>
        <taxon>50 kb inversion clade</taxon>
        <taxon>NPAAA clade</taxon>
        <taxon>indigoferoid/millettioid clade</taxon>
        <taxon>Phaseoleae</taxon>
        <taxon>Glycine</taxon>
        <taxon>Glycine subgen. Soja</taxon>
    </lineage>
</organism>
<dbReference type="EnsemblPlants" id="KRH25165">
    <property type="protein sequence ID" value="KRH25165"/>
    <property type="gene ID" value="GLYMA_12G085200"/>
</dbReference>
<dbReference type="EMBL" id="CM000845">
    <property type="protein sequence ID" value="KRH25165.1"/>
    <property type="molecule type" value="Genomic_DNA"/>
</dbReference>
<gene>
    <name evidence="1" type="ORF">GLYMA_12G085200</name>
</gene>
<reference evidence="2" key="2">
    <citation type="submission" date="2018-02" db="UniProtKB">
        <authorList>
            <consortium name="EnsemblPlants"/>
        </authorList>
    </citation>
    <scope>IDENTIFICATION</scope>
    <source>
        <strain evidence="2">Williams 82</strain>
    </source>
</reference>
<reference evidence="1 2" key="1">
    <citation type="journal article" date="2010" name="Nature">
        <title>Genome sequence of the palaeopolyploid soybean.</title>
        <authorList>
            <person name="Schmutz J."/>
            <person name="Cannon S.B."/>
            <person name="Schlueter J."/>
            <person name="Ma J."/>
            <person name="Mitros T."/>
            <person name="Nelson W."/>
            <person name="Hyten D.L."/>
            <person name="Song Q."/>
            <person name="Thelen J.J."/>
            <person name="Cheng J."/>
            <person name="Xu D."/>
            <person name="Hellsten U."/>
            <person name="May G.D."/>
            <person name="Yu Y."/>
            <person name="Sakurai T."/>
            <person name="Umezawa T."/>
            <person name="Bhattacharyya M.K."/>
            <person name="Sandhu D."/>
            <person name="Valliyodan B."/>
            <person name="Lindquist E."/>
            <person name="Peto M."/>
            <person name="Grant D."/>
            <person name="Shu S."/>
            <person name="Goodstein D."/>
            <person name="Barry K."/>
            <person name="Futrell-Griggs M."/>
            <person name="Abernathy B."/>
            <person name="Du J."/>
            <person name="Tian Z."/>
            <person name="Zhu L."/>
            <person name="Gill N."/>
            <person name="Joshi T."/>
            <person name="Libault M."/>
            <person name="Sethuraman A."/>
            <person name="Zhang X.-C."/>
            <person name="Shinozaki K."/>
            <person name="Nguyen H.T."/>
            <person name="Wing R.A."/>
            <person name="Cregan P."/>
            <person name="Specht J."/>
            <person name="Grimwood J."/>
            <person name="Rokhsar D."/>
            <person name="Stacey G."/>
            <person name="Shoemaker R.C."/>
            <person name="Jackson S.A."/>
        </authorList>
    </citation>
    <scope>NUCLEOTIDE SEQUENCE</scope>
    <source>
        <strain evidence="2">cv. Williams 82</strain>
        <tissue evidence="1">Callus</tissue>
    </source>
</reference>
<dbReference type="Gramene" id="KRH25165">
    <property type="protein sequence ID" value="KRH25165"/>
    <property type="gene ID" value="GLYMA_12G085200"/>
</dbReference>
<reference evidence="1" key="3">
    <citation type="submission" date="2018-07" db="EMBL/GenBank/DDBJ databases">
        <title>WGS assembly of Glycine max.</title>
        <authorList>
            <person name="Schmutz J."/>
            <person name="Cannon S."/>
            <person name="Schlueter J."/>
            <person name="Ma J."/>
            <person name="Mitros T."/>
            <person name="Nelson W."/>
            <person name="Hyten D."/>
            <person name="Song Q."/>
            <person name="Thelen J."/>
            <person name="Cheng J."/>
            <person name="Xu D."/>
            <person name="Hellsten U."/>
            <person name="May G."/>
            <person name="Yu Y."/>
            <person name="Sakurai T."/>
            <person name="Umezawa T."/>
            <person name="Bhattacharyya M."/>
            <person name="Sandhu D."/>
            <person name="Valliyodan B."/>
            <person name="Lindquist E."/>
            <person name="Peto M."/>
            <person name="Grant D."/>
            <person name="Shu S."/>
            <person name="Goodstein D."/>
            <person name="Barry K."/>
            <person name="Futrell-Griggs M."/>
            <person name="Abernathy B."/>
            <person name="Du J."/>
            <person name="Tian Z."/>
            <person name="Zhu L."/>
            <person name="Gill N."/>
            <person name="Joshi T."/>
            <person name="Libault M."/>
            <person name="Sethuraman A."/>
            <person name="Zhang X."/>
            <person name="Shinozaki K."/>
            <person name="Nguyen H."/>
            <person name="Wing R."/>
            <person name="Cregan P."/>
            <person name="Specht J."/>
            <person name="Grimwood J."/>
            <person name="Rokhsar D."/>
            <person name="Stacey G."/>
            <person name="Shoemaker R."/>
            <person name="Jackson S."/>
        </authorList>
    </citation>
    <scope>NUCLEOTIDE SEQUENCE</scope>
    <source>
        <tissue evidence="1">Callus</tissue>
    </source>
</reference>
<evidence type="ECO:0000313" key="1">
    <source>
        <dbReference type="EMBL" id="KRH25165.1"/>
    </source>
</evidence>
<keyword evidence="3" id="KW-1185">Reference proteome</keyword>
<accession>A0A0R0H3G1</accession>
<evidence type="ECO:0000313" key="3">
    <source>
        <dbReference type="Proteomes" id="UP000008827"/>
    </source>
</evidence>
<sequence>MLDNGFVKLTPAIFLNFMSLQEDIPKFVNLRKEIGREKVDGRVGLRRQIKVLVRKGVGSNPTLNNVFFFSVDFSP</sequence>